<keyword evidence="2" id="KW-1185">Reference proteome</keyword>
<reference evidence="1 2" key="1">
    <citation type="submission" date="2021-03" db="EMBL/GenBank/DDBJ databases">
        <title>Identification of novel Bacillus strains.</title>
        <authorList>
            <person name="Xiao Z."/>
            <person name="Li Y."/>
            <person name="Shen J."/>
        </authorList>
    </citation>
    <scope>NUCLEOTIDE SEQUENCE [LARGE SCALE GENOMIC DNA]</scope>
    <source>
        <strain evidence="1 2">SY8</strain>
    </source>
</reference>
<dbReference type="PANTHER" id="PTHR35788">
    <property type="entry name" value="EXPORTED PROTEIN-RELATED"/>
    <property type="match status" value="1"/>
</dbReference>
<evidence type="ECO:0000313" key="1">
    <source>
        <dbReference type="EMBL" id="MBO1626722.1"/>
    </source>
</evidence>
<dbReference type="InterPro" id="IPR052913">
    <property type="entry name" value="Glycopeptide_resist_protein"/>
</dbReference>
<evidence type="ECO:0000313" key="2">
    <source>
        <dbReference type="Proteomes" id="UP000677611"/>
    </source>
</evidence>
<dbReference type="InterPro" id="IPR007391">
    <property type="entry name" value="Vancomycin_resist_VanW"/>
</dbReference>
<name>A0ABS3P0K9_9BACI</name>
<protein>
    <submittedName>
        <fullName evidence="1">VanW family protein</fullName>
    </submittedName>
</protein>
<dbReference type="Proteomes" id="UP000677611">
    <property type="component" value="Unassembled WGS sequence"/>
</dbReference>
<sequence>MNEVNIRPKKRSKYRIMLGTWYYSVKRNIQWLTDGKKYAKTFQQEKLSCTVIQHRTILLRKLKDVDMWYQENKIINLKIAIKQLNGVVIKPGEIFSYWRLIGKTTRRKGYVEGMVLHYGTFKPGVGGGLCQLSNLIYWMTLHTTLTVTERYRHSYDVFPDSKRTQPFGSGATCSYNYLDLQIKNETDQAYQLHLYMTDEHLVGEWRTAYPQLYQYEVYEKEHAIKPAYWGGYIRRNVIHRRVFNQQKQFVEDQYVTENHAIMMYEPLLSYSSGKSEE</sequence>
<dbReference type="EMBL" id="JAGDQJ010000018">
    <property type="protein sequence ID" value="MBO1626722.1"/>
    <property type="molecule type" value="Genomic_DNA"/>
</dbReference>
<comment type="caution">
    <text evidence="1">The sequence shown here is derived from an EMBL/GenBank/DDBJ whole genome shotgun (WGS) entry which is preliminary data.</text>
</comment>
<gene>
    <name evidence="1" type="ORF">J4P90_16010</name>
</gene>
<organism evidence="1 2">
    <name type="scientific">Bacillus arachidis</name>
    <dbReference type="NCBI Taxonomy" id="2819290"/>
    <lineage>
        <taxon>Bacteria</taxon>
        <taxon>Bacillati</taxon>
        <taxon>Bacillota</taxon>
        <taxon>Bacilli</taxon>
        <taxon>Bacillales</taxon>
        <taxon>Bacillaceae</taxon>
        <taxon>Bacillus</taxon>
    </lineage>
</organism>
<dbReference type="Pfam" id="PF04294">
    <property type="entry name" value="VanW"/>
    <property type="match status" value="1"/>
</dbReference>
<accession>A0ABS3P0K9</accession>
<dbReference type="PANTHER" id="PTHR35788:SF1">
    <property type="entry name" value="EXPORTED PROTEIN"/>
    <property type="match status" value="1"/>
</dbReference>
<proteinExistence type="predicted"/>
<dbReference type="RefSeq" id="WP_208018293.1">
    <property type="nucleotide sequence ID" value="NZ_JAGDQJ010000018.1"/>
</dbReference>